<dbReference type="EMBL" id="LOBR01000068">
    <property type="protein sequence ID" value="KYN85437.1"/>
    <property type="molecule type" value="Genomic_DNA"/>
</dbReference>
<keyword evidence="1" id="KW-1133">Transmembrane helix</keyword>
<evidence type="ECO:0000256" key="1">
    <source>
        <dbReference type="SAM" id="Phobius"/>
    </source>
</evidence>
<feature type="transmembrane region" description="Helical" evidence="1">
    <location>
        <begin position="6"/>
        <end position="25"/>
    </location>
</feature>
<keyword evidence="1" id="KW-0472">Membrane</keyword>
<proteinExistence type="predicted"/>
<evidence type="ECO:0000313" key="3">
    <source>
        <dbReference type="Proteomes" id="UP000075346"/>
    </source>
</evidence>
<organism evidence="2 3">
    <name type="scientific">Vibrio cidicii</name>
    <dbReference type="NCBI Taxonomy" id="1763883"/>
    <lineage>
        <taxon>Bacteria</taxon>
        <taxon>Pseudomonadati</taxon>
        <taxon>Pseudomonadota</taxon>
        <taxon>Gammaproteobacteria</taxon>
        <taxon>Vibrionales</taxon>
        <taxon>Vibrionaceae</taxon>
        <taxon>Vibrio</taxon>
    </lineage>
</organism>
<dbReference type="Proteomes" id="UP000075346">
    <property type="component" value="Unassembled WGS sequence"/>
</dbReference>
<accession>A0A151KVB0</accession>
<comment type="caution">
    <text evidence="2">The sequence shown here is derived from an EMBL/GenBank/DDBJ whole genome shotgun (WGS) entry which is preliminary data.</text>
</comment>
<name>A0A151KVB0_9VIBR</name>
<evidence type="ECO:0000313" key="2">
    <source>
        <dbReference type="EMBL" id="KYN85437.1"/>
    </source>
</evidence>
<dbReference type="AlphaFoldDB" id="A0A151KVB0"/>
<dbReference type="RefSeq" id="WP_061897650.1">
    <property type="nucleotide sequence ID" value="NZ_LOBR01000068.1"/>
</dbReference>
<keyword evidence="1" id="KW-0812">Transmembrane</keyword>
<gene>
    <name evidence="2" type="ORF">ATY37_19915</name>
</gene>
<reference evidence="3" key="1">
    <citation type="submission" date="2015-12" db="EMBL/GenBank/DDBJ databases">
        <authorList>
            <person name="Shamseldin A."/>
            <person name="Moawad H."/>
            <person name="Abd El-Rahim W.M."/>
            <person name="Sadowsky M.J."/>
        </authorList>
    </citation>
    <scope>NUCLEOTIDE SEQUENCE [LARGE SCALE GENOMIC DNA]</scope>
    <source>
        <strain evidence="3">2538-88</strain>
    </source>
</reference>
<sequence length="212" mass="24740">MEWFIAIVSALVGAVVGALFSYLFTDRNNKQRANRVEAAFYNEFEYISDSLENWFNTLIIEYREPLKEQYSGLPFLDLSLIDALVIELASTEKVVTPEQRKLIVRLRPVIVSIAKNDENRNKYIESWMLNDHIMDNEEEREHFKRISYYTGLILADVVQAVFHLKKLSVEKERFTFSKHATWEDFAKACCSSSGISYDETVWKPMFCKLGLK</sequence>
<protein>
    <submittedName>
        <fullName evidence="2">Uncharacterized protein</fullName>
    </submittedName>
</protein>